<evidence type="ECO:0000256" key="6">
    <source>
        <dbReference type="ARBA" id="ARBA00022643"/>
    </source>
</evidence>
<feature type="domain" description="NADH-ubiquinone oxidoreductase 51kDa subunit iron-sulphur binding" evidence="15">
    <location>
        <begin position="363"/>
        <end position="408"/>
    </location>
</feature>
<comment type="catalytic activity">
    <reaction evidence="13 14">
        <text>a quinone + NADH + 5 H(+)(in) = a quinol + NAD(+) + 4 H(+)(out)</text>
        <dbReference type="Rhea" id="RHEA:57888"/>
        <dbReference type="ChEBI" id="CHEBI:15378"/>
        <dbReference type="ChEBI" id="CHEBI:24646"/>
        <dbReference type="ChEBI" id="CHEBI:57540"/>
        <dbReference type="ChEBI" id="CHEBI:57945"/>
        <dbReference type="ChEBI" id="CHEBI:132124"/>
    </reaction>
</comment>
<dbReference type="InterPro" id="IPR037207">
    <property type="entry name" value="Nuop51_4Fe4S-bd_sf"/>
</dbReference>
<dbReference type="InterPro" id="IPR019554">
    <property type="entry name" value="Soluble_ligand-bd"/>
</dbReference>
<evidence type="ECO:0000256" key="7">
    <source>
        <dbReference type="ARBA" id="ARBA00022719"/>
    </source>
</evidence>
<dbReference type="Gene3D" id="3.10.20.600">
    <property type="match status" value="1"/>
</dbReference>
<dbReference type="GO" id="GO:0048038">
    <property type="term" value="F:quinone binding"/>
    <property type="evidence" value="ECO:0007669"/>
    <property type="project" value="UniProtKB-KW"/>
</dbReference>
<evidence type="ECO:0000256" key="13">
    <source>
        <dbReference type="ARBA" id="ARBA00047712"/>
    </source>
</evidence>
<gene>
    <name evidence="16" type="ORF">ODI_02337</name>
    <name evidence="17" type="ORF">ODI_R1348</name>
</gene>
<keyword evidence="16" id="KW-0560">Oxidoreductase</keyword>
<keyword evidence="6 14" id="KW-0288">FMN</keyword>
<dbReference type="InterPro" id="IPR001949">
    <property type="entry name" value="NADH-UbQ_OxRdtase_51kDa_CS"/>
</dbReference>
<dbReference type="PANTHER" id="PTHR43578">
    <property type="entry name" value="NADH-QUINONE OXIDOREDUCTASE SUBUNIT F"/>
    <property type="match status" value="1"/>
</dbReference>
<comment type="function">
    <text evidence="14">NDH-1 shuttles electrons from NADH, via FMN and iron-sulfur (Fe-S) centers, to quinones in the respiratory chain.</text>
</comment>
<keyword evidence="18" id="KW-1185">Reference proteome</keyword>
<dbReference type="GO" id="GO:0046872">
    <property type="term" value="F:metal ion binding"/>
    <property type="evidence" value="ECO:0007669"/>
    <property type="project" value="UniProtKB-KW"/>
</dbReference>
<dbReference type="InterPro" id="IPR011537">
    <property type="entry name" value="NADH-UbQ_OxRdtase_suF"/>
</dbReference>
<evidence type="ECO:0000256" key="12">
    <source>
        <dbReference type="ARBA" id="ARBA00023027"/>
    </source>
</evidence>
<evidence type="ECO:0000259" key="15">
    <source>
        <dbReference type="SMART" id="SM00928"/>
    </source>
</evidence>
<keyword evidence="4 14" id="KW-0004">4Fe-4S</keyword>
<accession>A0A1C3K7R0</accession>
<keyword evidence="10 14" id="KW-0408">Iron</keyword>
<evidence type="ECO:0000256" key="4">
    <source>
        <dbReference type="ARBA" id="ARBA00022485"/>
    </source>
</evidence>
<dbReference type="InterPro" id="IPR019575">
    <property type="entry name" value="Nuop51_4Fe4S-bd"/>
</dbReference>
<proteinExistence type="inferred from homology"/>
<evidence type="ECO:0000256" key="2">
    <source>
        <dbReference type="ARBA" id="ARBA00001966"/>
    </source>
</evidence>
<dbReference type="SUPFAM" id="SSF142984">
    <property type="entry name" value="Nqo1 middle domain-like"/>
    <property type="match status" value="1"/>
</dbReference>
<dbReference type="RefSeq" id="WP_067759068.1">
    <property type="nucleotide sequence ID" value="NZ_LT907988.1"/>
</dbReference>
<dbReference type="Pfam" id="PF01512">
    <property type="entry name" value="Complex1_51K"/>
    <property type="match status" value="1"/>
</dbReference>
<keyword evidence="11 14" id="KW-0411">Iron-sulfur</keyword>
<dbReference type="GO" id="GO:0008137">
    <property type="term" value="F:NADH dehydrogenase (ubiquinone) activity"/>
    <property type="evidence" value="ECO:0007669"/>
    <property type="project" value="InterPro"/>
</dbReference>
<sequence>MTTLDLQRFDLRNYSQGLAPDPAGNDAARTMCFHDRHISPQIMAGLDGDNWGLQEYVKRGGYEALRKILTTGMKPEDVIAEVKASGLRGRGGAGFPTGLKWSFMPRGFPGQKYLVCNSDEGEPGTFKDRDILRFNPHIVIEGMAIAAYAMGINVGYNYIHGEIFEVYERFEAALEEARAGGFLGKGILGSEFDFQLHAFHGYGAYICGEETALLESLEGKKGQPRFKPPFPASFGLYGKPTTINNTETFAAVPWIIRNSGAAYLEIGKPNNGGTKLFSVSGDVERPGNYEIPLGTPFSKLLELAGGMRGGKKLKAVIPGGSSAPVLPAHIIMDCTMDYDSIAKAGSMLGSGAVIVMDETRCMVKSLQRLSYFYFEESCGQCTPCREGTGWLYRMVNRIENGQGRQEDLDLLDSVAGNIMGRTICALGDAAAMPVRGFLKHYRDEFAHHIEHKCCVVPKYL</sequence>
<evidence type="ECO:0000313" key="16">
    <source>
        <dbReference type="EMBL" id="SBT27435.1"/>
    </source>
</evidence>
<keyword evidence="7 14" id="KW-0874">Quinone</keyword>
<evidence type="ECO:0000313" key="18">
    <source>
        <dbReference type="Proteomes" id="UP000078558"/>
    </source>
</evidence>
<evidence type="ECO:0000256" key="5">
    <source>
        <dbReference type="ARBA" id="ARBA00022630"/>
    </source>
</evidence>
<evidence type="ECO:0000256" key="14">
    <source>
        <dbReference type="RuleBase" id="RU364066"/>
    </source>
</evidence>
<keyword evidence="8 14" id="KW-0479">Metal-binding</keyword>
<dbReference type="Gene3D" id="3.40.50.11540">
    <property type="entry name" value="NADH-ubiquinone oxidoreductase 51kDa subunit"/>
    <property type="match status" value="1"/>
</dbReference>
<dbReference type="InterPro" id="IPR011538">
    <property type="entry name" value="Nuo51_FMN-bd"/>
</dbReference>
<evidence type="ECO:0000256" key="3">
    <source>
        <dbReference type="ARBA" id="ARBA00007523"/>
    </source>
</evidence>
<protein>
    <recommendedName>
        <fullName evidence="14">NADH-quinone oxidoreductase subunit F</fullName>
        <ecNumber evidence="14">7.1.1.-</ecNumber>
    </recommendedName>
</protein>
<dbReference type="FunFam" id="3.10.20.600:FF:000003">
    <property type="entry name" value="NADH-quinone oxidoreductase subunit F"/>
    <property type="match status" value="1"/>
</dbReference>
<keyword evidence="9" id="KW-1278">Translocase</keyword>
<keyword evidence="12 14" id="KW-0520">NAD</keyword>
<name>A0A1C3K7R0_9BURK</name>
<evidence type="ECO:0000313" key="17">
    <source>
        <dbReference type="EMBL" id="SOE48280.1"/>
    </source>
</evidence>
<keyword evidence="5 14" id="KW-0285">Flavoprotein</keyword>
<dbReference type="KEGG" id="odi:ODI_R1348"/>
<dbReference type="Pfam" id="PF10589">
    <property type="entry name" value="NADH_4Fe-4S"/>
    <property type="match status" value="1"/>
</dbReference>
<reference evidence="17 18" key="2">
    <citation type="submission" date="2017-08" db="EMBL/GenBank/DDBJ databases">
        <authorList>
            <person name="de Groot N.N."/>
        </authorList>
    </citation>
    <scope>NUCLEOTIDE SEQUENCE [LARGE SCALE GENOMIC DNA]</scope>
    <source>
        <strain evidence="17">Orrdi1</strain>
    </source>
</reference>
<dbReference type="Gene3D" id="6.10.250.1450">
    <property type="match status" value="1"/>
</dbReference>
<dbReference type="NCBIfam" id="NF010120">
    <property type="entry name" value="PRK13596.1"/>
    <property type="match status" value="1"/>
</dbReference>
<evidence type="ECO:0000256" key="8">
    <source>
        <dbReference type="ARBA" id="ARBA00022723"/>
    </source>
</evidence>
<dbReference type="InterPro" id="IPR037225">
    <property type="entry name" value="Nuo51_FMN-bd_sf"/>
</dbReference>
<evidence type="ECO:0000256" key="1">
    <source>
        <dbReference type="ARBA" id="ARBA00001917"/>
    </source>
</evidence>
<dbReference type="PANTHER" id="PTHR43578:SF3">
    <property type="entry name" value="NADH-QUINONE OXIDOREDUCTASE SUBUNIT F"/>
    <property type="match status" value="1"/>
</dbReference>
<dbReference type="Proteomes" id="UP000078558">
    <property type="component" value="Chromosome I"/>
</dbReference>
<dbReference type="FunFam" id="1.20.1440.230:FF:000001">
    <property type="entry name" value="Mitochondrial NADH dehydrogenase flavoprotein 1"/>
    <property type="match status" value="1"/>
</dbReference>
<organism evidence="16 18">
    <name type="scientific">Orrella dioscoreae</name>
    <dbReference type="NCBI Taxonomy" id="1851544"/>
    <lineage>
        <taxon>Bacteria</taxon>
        <taxon>Pseudomonadati</taxon>
        <taxon>Pseudomonadota</taxon>
        <taxon>Betaproteobacteria</taxon>
        <taxon>Burkholderiales</taxon>
        <taxon>Alcaligenaceae</taxon>
        <taxon>Orrella</taxon>
    </lineage>
</organism>
<evidence type="ECO:0000256" key="10">
    <source>
        <dbReference type="ARBA" id="ARBA00023004"/>
    </source>
</evidence>
<comment type="cofactor">
    <cofactor evidence="2 14">
        <name>[4Fe-4S] cluster</name>
        <dbReference type="ChEBI" id="CHEBI:49883"/>
    </cofactor>
</comment>
<dbReference type="Pfam" id="PF10531">
    <property type="entry name" value="SLBB"/>
    <property type="match status" value="1"/>
</dbReference>
<reference evidence="16 18" key="1">
    <citation type="submission" date="2016-06" db="EMBL/GenBank/DDBJ databases">
        <authorList>
            <person name="Kjaerup R.B."/>
            <person name="Dalgaard T.S."/>
            <person name="Juul-Madsen H.R."/>
        </authorList>
    </citation>
    <scope>NUCLEOTIDE SEQUENCE [LARGE SCALE GENOMIC DNA]</scope>
    <source>
        <strain evidence="16">Orrdi1</strain>
    </source>
</reference>
<evidence type="ECO:0000256" key="9">
    <source>
        <dbReference type="ARBA" id="ARBA00022967"/>
    </source>
</evidence>
<dbReference type="EMBL" id="LT907988">
    <property type="protein sequence ID" value="SOE48280.1"/>
    <property type="molecule type" value="Genomic_DNA"/>
</dbReference>
<dbReference type="EC" id="7.1.1.-" evidence="14"/>
<dbReference type="EMBL" id="FLRC01000054">
    <property type="protein sequence ID" value="SBT27435.1"/>
    <property type="molecule type" value="Genomic_DNA"/>
</dbReference>
<dbReference type="OrthoDB" id="9805533at2"/>
<dbReference type="AlphaFoldDB" id="A0A1C3K7R0"/>
<keyword evidence="16" id="KW-0830">Ubiquinone</keyword>
<dbReference type="Gene3D" id="1.20.1440.230">
    <property type="entry name" value="NADH-ubiquinone oxidoreductase 51kDa subunit, iron-sulphur binding domain"/>
    <property type="match status" value="1"/>
</dbReference>
<dbReference type="GO" id="GO:0016491">
    <property type="term" value="F:oxidoreductase activity"/>
    <property type="evidence" value="ECO:0007669"/>
    <property type="project" value="UniProtKB-KW"/>
</dbReference>
<comment type="cofactor">
    <cofactor evidence="1 14">
        <name>FMN</name>
        <dbReference type="ChEBI" id="CHEBI:58210"/>
    </cofactor>
</comment>
<dbReference type="GO" id="GO:0051539">
    <property type="term" value="F:4 iron, 4 sulfur cluster binding"/>
    <property type="evidence" value="ECO:0007669"/>
    <property type="project" value="UniProtKB-UniRule"/>
</dbReference>
<dbReference type="FunFam" id="3.40.50.11540:FF:000001">
    <property type="entry name" value="NADH dehydrogenase [ubiquinone] flavoprotein 1, mitochondrial"/>
    <property type="match status" value="1"/>
</dbReference>
<dbReference type="NCBIfam" id="TIGR01959">
    <property type="entry name" value="nuoF_fam"/>
    <property type="match status" value="1"/>
</dbReference>
<dbReference type="SUPFAM" id="SSF140490">
    <property type="entry name" value="Nqo1C-terminal domain-like"/>
    <property type="match status" value="1"/>
</dbReference>
<comment type="similarity">
    <text evidence="3 14">Belongs to the complex I 51 kDa subunit family.</text>
</comment>
<dbReference type="SUPFAM" id="SSF142019">
    <property type="entry name" value="Nqo1 FMN-binding domain-like"/>
    <property type="match status" value="1"/>
</dbReference>
<dbReference type="STRING" id="1851544.ODI_02337"/>
<dbReference type="GO" id="GO:0051287">
    <property type="term" value="F:NAD binding"/>
    <property type="evidence" value="ECO:0007669"/>
    <property type="project" value="UniProtKB-UniRule"/>
</dbReference>
<dbReference type="SMART" id="SM00928">
    <property type="entry name" value="NADH_4Fe-4S"/>
    <property type="match status" value="1"/>
</dbReference>
<dbReference type="PROSITE" id="PS00645">
    <property type="entry name" value="COMPLEX1_51K_2"/>
    <property type="match status" value="1"/>
</dbReference>
<evidence type="ECO:0000256" key="11">
    <source>
        <dbReference type="ARBA" id="ARBA00023014"/>
    </source>
</evidence>
<dbReference type="GO" id="GO:0010181">
    <property type="term" value="F:FMN binding"/>
    <property type="evidence" value="ECO:0007669"/>
    <property type="project" value="InterPro"/>
</dbReference>